<gene>
    <name evidence="2" type="ORF">BGL_1c20730</name>
</gene>
<protein>
    <submittedName>
        <fullName evidence="2">Uncharacterized protein</fullName>
    </submittedName>
</protein>
<reference evidence="2 3" key="2">
    <citation type="journal article" date="2016" name="Appl. Microbiol. Biotechnol.">
        <title>Mutations improving production and secretion of extracellular lipase by Burkholderia glumae PG1.</title>
        <authorList>
            <person name="Knapp A."/>
            <person name="Voget S."/>
            <person name="Gao R."/>
            <person name="Zaburannyi N."/>
            <person name="Krysciak D."/>
            <person name="Breuer M."/>
            <person name="Hauer B."/>
            <person name="Streit W.R."/>
            <person name="Muller R."/>
            <person name="Daniel R."/>
            <person name="Jaeger K.E."/>
        </authorList>
    </citation>
    <scope>NUCLEOTIDE SEQUENCE [LARGE SCALE GENOMIC DNA]</scope>
    <source>
        <strain evidence="2 3">PG1</strain>
    </source>
</reference>
<feature type="region of interest" description="Disordered" evidence="1">
    <location>
        <begin position="1"/>
        <end position="24"/>
    </location>
</feature>
<reference evidence="3" key="1">
    <citation type="submission" date="2011-03" db="EMBL/GenBank/DDBJ databases">
        <authorList>
            <person name="Voget S."/>
            <person name="Streit W.R."/>
            <person name="Jaeger K.E."/>
            <person name="Daniel R."/>
        </authorList>
    </citation>
    <scope>NUCLEOTIDE SEQUENCE [LARGE SCALE GENOMIC DNA]</scope>
    <source>
        <strain evidence="3">PG1</strain>
    </source>
</reference>
<keyword evidence="3" id="KW-1185">Reference proteome</keyword>
<accession>A0A0B6RMN2</accession>
<dbReference type="KEGG" id="bgp:BGL_1c20730"/>
<name>A0A0B6RMN2_BURPL</name>
<proteinExistence type="predicted"/>
<dbReference type="HOGENOM" id="CLU_061967_0_0_4"/>
<evidence type="ECO:0000313" key="2">
    <source>
        <dbReference type="EMBL" id="AJK46582.1"/>
    </source>
</evidence>
<organism evidence="2 3">
    <name type="scientific">Burkholderia plantarii</name>
    <dbReference type="NCBI Taxonomy" id="41899"/>
    <lineage>
        <taxon>Bacteria</taxon>
        <taxon>Pseudomonadati</taxon>
        <taxon>Pseudomonadota</taxon>
        <taxon>Betaproteobacteria</taxon>
        <taxon>Burkholderiales</taxon>
        <taxon>Burkholderiaceae</taxon>
        <taxon>Burkholderia</taxon>
    </lineage>
</organism>
<sequence>MNIEAALEANPELSESGEPGMRAFDHPTMPPKAIATFDATTRDTGLDAALSQITSTARKVIPVVSVQFGRPLARLTSQASHGRDGIKRGLECHRIVPVGSRDRDSQRDATRIYDDVPFRSELAAVRRVGAGFLAPGGLETLAPSRLARSQSIWSCSRSRRSIARCSRCHTPAACQSRRRRQHVMPLPKPSSCGRSSHGMPVCSTYRMPLSAARSSTVRRRPPLGDGVNSGIRGSSTTHNSLLILRLAMSQTIRLLLRHV</sequence>
<dbReference type="EMBL" id="CP002580">
    <property type="protein sequence ID" value="AJK46582.1"/>
    <property type="molecule type" value="Genomic_DNA"/>
</dbReference>
<evidence type="ECO:0000256" key="1">
    <source>
        <dbReference type="SAM" id="MobiDB-lite"/>
    </source>
</evidence>
<dbReference type="AlphaFoldDB" id="A0A0B6RMN2"/>
<dbReference type="Proteomes" id="UP000031838">
    <property type="component" value="Chromosome 1"/>
</dbReference>
<evidence type="ECO:0000313" key="3">
    <source>
        <dbReference type="Proteomes" id="UP000031838"/>
    </source>
</evidence>